<dbReference type="KEGG" id="chya:V22_01280"/>
<dbReference type="EMBL" id="CP036316">
    <property type="protein sequence ID" value="QDT62930.1"/>
    <property type="molecule type" value="Genomic_DNA"/>
</dbReference>
<evidence type="ECO:0000256" key="1">
    <source>
        <dbReference type="SAM" id="Phobius"/>
    </source>
</evidence>
<feature type="transmembrane region" description="Helical" evidence="1">
    <location>
        <begin position="88"/>
        <end position="115"/>
    </location>
</feature>
<keyword evidence="1" id="KW-0472">Membrane</keyword>
<name>A0A517T3H9_9PLAN</name>
<feature type="transmembrane region" description="Helical" evidence="1">
    <location>
        <begin position="38"/>
        <end position="58"/>
    </location>
</feature>
<evidence type="ECO:0000313" key="3">
    <source>
        <dbReference type="Proteomes" id="UP000319976"/>
    </source>
</evidence>
<proteinExistence type="predicted"/>
<keyword evidence="1" id="KW-0812">Transmembrane</keyword>
<sequence>MDNSDQVVRPSIQEDQLVPTANLPSELRKRFHQRLYQASLYSFFLLPMMGFGFLIPFIQAVELVEDFVEANAIDRTHDTRLTKFARWIGIYFVIQSTVIVGVTAFIGANWLALMLSRSIFALFPQGLPMSLLSAVVFILGIASSFYLAPKAMYHTAQLWTHLLVEPRFEPHVIKR</sequence>
<dbReference type="RefSeq" id="WP_145258837.1">
    <property type="nucleotide sequence ID" value="NZ_CP036316.1"/>
</dbReference>
<dbReference type="Proteomes" id="UP000319976">
    <property type="component" value="Chromosome"/>
</dbReference>
<dbReference type="AlphaFoldDB" id="A0A517T3H9"/>
<keyword evidence="1" id="KW-1133">Transmembrane helix</keyword>
<reference evidence="2 3" key="1">
    <citation type="submission" date="2019-02" db="EMBL/GenBank/DDBJ databases">
        <title>Deep-cultivation of Planctomycetes and their phenomic and genomic characterization uncovers novel biology.</title>
        <authorList>
            <person name="Wiegand S."/>
            <person name="Jogler M."/>
            <person name="Boedeker C."/>
            <person name="Pinto D."/>
            <person name="Vollmers J."/>
            <person name="Rivas-Marin E."/>
            <person name="Kohn T."/>
            <person name="Peeters S.H."/>
            <person name="Heuer A."/>
            <person name="Rast P."/>
            <person name="Oberbeckmann S."/>
            <person name="Bunk B."/>
            <person name="Jeske O."/>
            <person name="Meyerdierks A."/>
            <person name="Storesund J.E."/>
            <person name="Kallscheuer N."/>
            <person name="Luecker S."/>
            <person name="Lage O.M."/>
            <person name="Pohl T."/>
            <person name="Merkel B.J."/>
            <person name="Hornburger P."/>
            <person name="Mueller R.-W."/>
            <person name="Bruemmer F."/>
            <person name="Labrenz M."/>
            <person name="Spormann A.M."/>
            <person name="Op den Camp H."/>
            <person name="Overmann J."/>
            <person name="Amann R."/>
            <person name="Jetten M.S.M."/>
            <person name="Mascher T."/>
            <person name="Medema M.H."/>
            <person name="Devos D.P."/>
            <person name="Kaster A.-K."/>
            <person name="Ovreas L."/>
            <person name="Rohde M."/>
            <person name="Galperin M.Y."/>
            <person name="Jogler C."/>
        </authorList>
    </citation>
    <scope>NUCLEOTIDE SEQUENCE [LARGE SCALE GENOMIC DNA]</scope>
    <source>
        <strain evidence="2 3">V22</strain>
    </source>
</reference>
<keyword evidence="3" id="KW-1185">Reference proteome</keyword>
<evidence type="ECO:0000313" key="2">
    <source>
        <dbReference type="EMBL" id="QDT62930.1"/>
    </source>
</evidence>
<accession>A0A517T3H9</accession>
<feature type="transmembrane region" description="Helical" evidence="1">
    <location>
        <begin position="127"/>
        <end position="148"/>
    </location>
</feature>
<organism evidence="2 3">
    <name type="scientific">Calycomorphotria hydatis</name>
    <dbReference type="NCBI Taxonomy" id="2528027"/>
    <lineage>
        <taxon>Bacteria</taxon>
        <taxon>Pseudomonadati</taxon>
        <taxon>Planctomycetota</taxon>
        <taxon>Planctomycetia</taxon>
        <taxon>Planctomycetales</taxon>
        <taxon>Planctomycetaceae</taxon>
        <taxon>Calycomorphotria</taxon>
    </lineage>
</organism>
<gene>
    <name evidence="2" type="ORF">V22_01280</name>
</gene>
<protein>
    <submittedName>
        <fullName evidence="2">Uncharacterized protein</fullName>
    </submittedName>
</protein>